<sequence length="117" mass="13359">MAFERKYSDEVRDAAVRRAVERRQAEPGNRSILREVAEEFGVGEQSLRIWVKRLDDGMFSTGGAAQLRQAPRERLLTRIAELESELESSQQLIETLREEIEVLKKASAIFAAELAKR</sequence>
<dbReference type="RefSeq" id="WP_176946539.1">
    <property type="nucleotide sequence ID" value="NZ_FNCC01000001.1"/>
</dbReference>
<keyword evidence="1" id="KW-0175">Coiled coil</keyword>
<dbReference type="InterPro" id="IPR009057">
    <property type="entry name" value="Homeodomain-like_sf"/>
</dbReference>
<reference evidence="3" key="1">
    <citation type="submission" date="2016-10" db="EMBL/GenBank/DDBJ databases">
        <authorList>
            <person name="Varghese N."/>
            <person name="Submissions S."/>
        </authorList>
    </citation>
    <scope>NUCLEOTIDE SEQUENCE [LARGE SCALE GENOMIC DNA]</scope>
    <source>
        <strain evidence="3">CGMCC 4.3506</strain>
    </source>
</reference>
<organism evidence="2 3">
    <name type="scientific">Lentzea fradiae</name>
    <dbReference type="NCBI Taxonomy" id="200378"/>
    <lineage>
        <taxon>Bacteria</taxon>
        <taxon>Bacillati</taxon>
        <taxon>Actinomycetota</taxon>
        <taxon>Actinomycetes</taxon>
        <taxon>Pseudonocardiales</taxon>
        <taxon>Pseudonocardiaceae</taxon>
        <taxon>Lentzea</taxon>
    </lineage>
</organism>
<proteinExistence type="predicted"/>
<dbReference type="GO" id="GO:0003677">
    <property type="term" value="F:DNA binding"/>
    <property type="evidence" value="ECO:0007669"/>
    <property type="project" value="InterPro"/>
</dbReference>
<dbReference type="SUPFAM" id="SSF46689">
    <property type="entry name" value="Homeodomain-like"/>
    <property type="match status" value="1"/>
</dbReference>
<dbReference type="InterPro" id="IPR036388">
    <property type="entry name" value="WH-like_DNA-bd_sf"/>
</dbReference>
<name>A0A1G7KET9_9PSEU</name>
<feature type="coiled-coil region" evidence="1">
    <location>
        <begin position="72"/>
        <end position="113"/>
    </location>
</feature>
<dbReference type="AlphaFoldDB" id="A0A1G7KET9"/>
<evidence type="ECO:0000313" key="3">
    <source>
        <dbReference type="Proteomes" id="UP000199623"/>
    </source>
</evidence>
<dbReference type="GO" id="GO:0004803">
    <property type="term" value="F:transposase activity"/>
    <property type="evidence" value="ECO:0007669"/>
    <property type="project" value="InterPro"/>
</dbReference>
<dbReference type="EMBL" id="FNCC01000001">
    <property type="protein sequence ID" value="SDF35636.1"/>
    <property type="molecule type" value="Genomic_DNA"/>
</dbReference>
<keyword evidence="3" id="KW-1185">Reference proteome</keyword>
<dbReference type="STRING" id="200378.SAMN05216553_101238"/>
<dbReference type="Proteomes" id="UP000199623">
    <property type="component" value="Unassembled WGS sequence"/>
</dbReference>
<dbReference type="Gene3D" id="1.10.10.10">
    <property type="entry name" value="Winged helix-like DNA-binding domain superfamily/Winged helix DNA-binding domain"/>
    <property type="match status" value="1"/>
</dbReference>
<evidence type="ECO:0000313" key="2">
    <source>
        <dbReference type="EMBL" id="SDF35636.1"/>
    </source>
</evidence>
<dbReference type="GO" id="GO:0006313">
    <property type="term" value="P:DNA transposition"/>
    <property type="evidence" value="ECO:0007669"/>
    <property type="project" value="InterPro"/>
</dbReference>
<accession>A0A1G7KET9</accession>
<evidence type="ECO:0000256" key="1">
    <source>
        <dbReference type="SAM" id="Coils"/>
    </source>
</evidence>
<dbReference type="Pfam" id="PF01527">
    <property type="entry name" value="HTH_Tnp_1"/>
    <property type="match status" value="1"/>
</dbReference>
<dbReference type="InterPro" id="IPR002514">
    <property type="entry name" value="Transposase_8"/>
</dbReference>
<protein>
    <submittedName>
        <fullName evidence="2">Transposase</fullName>
    </submittedName>
</protein>
<gene>
    <name evidence="2" type="ORF">SAMN05216553_101238</name>
</gene>